<feature type="transmembrane region" description="Helical" evidence="1">
    <location>
        <begin position="1022"/>
        <end position="1047"/>
    </location>
</feature>
<dbReference type="GO" id="GO:0022857">
    <property type="term" value="F:transmembrane transporter activity"/>
    <property type="evidence" value="ECO:0007669"/>
    <property type="project" value="TreeGrafter"/>
</dbReference>
<feature type="transmembrane region" description="Helical" evidence="1">
    <location>
        <begin position="978"/>
        <end position="1002"/>
    </location>
</feature>
<feature type="transmembrane region" description="Helical" evidence="1">
    <location>
        <begin position="493"/>
        <end position="514"/>
    </location>
</feature>
<organism evidence="2">
    <name type="scientific">hydrothermal vent metagenome</name>
    <dbReference type="NCBI Taxonomy" id="652676"/>
    <lineage>
        <taxon>unclassified sequences</taxon>
        <taxon>metagenomes</taxon>
        <taxon>ecological metagenomes</taxon>
    </lineage>
</organism>
<gene>
    <name evidence="2" type="ORF">MGWOODY_Clf2656</name>
</gene>
<feature type="transmembrane region" description="Helical" evidence="1">
    <location>
        <begin position="410"/>
        <end position="431"/>
    </location>
</feature>
<feature type="transmembrane region" description="Helical" evidence="1">
    <location>
        <begin position="21"/>
        <end position="42"/>
    </location>
</feature>
<dbReference type="PANTHER" id="PTHR30572:SF4">
    <property type="entry name" value="ABC TRANSPORTER PERMEASE YTRF"/>
    <property type="match status" value="1"/>
</dbReference>
<feature type="transmembrane region" description="Helical" evidence="1">
    <location>
        <begin position="549"/>
        <end position="567"/>
    </location>
</feature>
<feature type="transmembrane region" description="Helical" evidence="1">
    <location>
        <begin position="357"/>
        <end position="384"/>
    </location>
</feature>
<feature type="transmembrane region" description="Helical" evidence="1">
    <location>
        <begin position="452"/>
        <end position="473"/>
    </location>
</feature>
<keyword evidence="1" id="KW-1133">Transmembrane helix</keyword>
<feature type="transmembrane region" description="Helical" evidence="1">
    <location>
        <begin position="314"/>
        <end position="336"/>
    </location>
</feature>
<keyword evidence="1" id="KW-0812">Transmembrane</keyword>
<dbReference type="GO" id="GO:0005886">
    <property type="term" value="C:plasma membrane"/>
    <property type="evidence" value="ECO:0007669"/>
    <property type="project" value="TreeGrafter"/>
</dbReference>
<evidence type="ECO:0000313" key="2">
    <source>
        <dbReference type="EMBL" id="CUV05119.1"/>
    </source>
</evidence>
<dbReference type="InterPro" id="IPR050250">
    <property type="entry name" value="Macrolide_Exporter_MacB"/>
</dbReference>
<name>A0A160VC76_9ZZZZ</name>
<dbReference type="AlphaFoldDB" id="A0A160VC76"/>
<dbReference type="EMBL" id="FAXA01000248">
    <property type="protein sequence ID" value="CUV05119.1"/>
    <property type="molecule type" value="Genomic_DNA"/>
</dbReference>
<protein>
    <submittedName>
        <fullName evidence="2">Putative membrane protein</fullName>
    </submittedName>
</protein>
<reference evidence="2" key="1">
    <citation type="submission" date="2015-10" db="EMBL/GenBank/DDBJ databases">
        <authorList>
            <person name="Gilbert D.G."/>
        </authorList>
    </citation>
    <scope>NUCLEOTIDE SEQUENCE</scope>
</reference>
<feature type="transmembrane region" description="Helical" evidence="1">
    <location>
        <begin position="1076"/>
        <end position="1100"/>
    </location>
</feature>
<proteinExistence type="predicted"/>
<evidence type="ECO:0000256" key="1">
    <source>
        <dbReference type="SAM" id="Phobius"/>
    </source>
</evidence>
<accession>A0A160VC76</accession>
<sequence length="1113" mass="119220">MQLLFLVIWLLRRRLRQSWPLLVVTSFGILASVTIMSTGALYSRALGEAGLRHSISSFSPEVHNAQITAQNRPLGRADYLPLEALVEKSSKDRLGEMLLSSERFGRTQSNLTLLSTPTTPILGSPSGRPFFLTGFEEHSTLTQGRWPVSRSLQDLADDQAIEIVLGFESSRQLSYLVGDEIFLVPSGASSDRIPFEVVGVANPIDADEEYWMDNTGYFELASVGESVLVPIYMTEDDFFQGIGARYTTLVGDFGFFLFLDAGYLTVGNAKEVKQQIVGLETDLNKKYPRTLVLTRLGLTVEEFDRALTLARIPLLLYLSLVVVVVLYFLALITGTLGRSQAEEAGLLRSRGASVFQVSGVLAMAEAAVVLAAIVVGPFLAWAIVKTLLLDTINPGGEFSTGIPLGLSGDMFWMGALGGGMALVVLLATAAGRARMGTLETLLSRTRPPTIPFLHRYYLDILAVLTVAVIWFQVRGRDGFVAEGLASKGISVDPTLVIGPVMGLFAAAVLLLRVLPLVVRFLAWAGTRTGAAWFQFSLVRLARDPIPHGSLAVILMLAAALGVFGATFQSSLSQGQSDQARYKIGGNMVLRGPALHDDSPEKLRKIPGVTAVSAILRDSVTLVDSALGRSVDMLAVDPNSLEKTAFFRDDFYPGGLPGLSKELRPRPFSGSFSGAGVLLPEDTVSLGVWVNSDALIEKNLQFGVNMWARLVTAKGIYRTIPMGNVMERDGSDATDVIAVDGDWRLFSADLTALGWAEPPFELVSVFFSTTPTNRLSDGVIHLDDITAFGPSSGPQGVIIEGFEGSTPWEPLANQGAAPDLAERARSSARSGGSGLRFSWTVSIANGQRGVLLPAGPSPLPAIGGPEFQVGQQVRVELGNLVVPVRFVGITTHFPTLIPDRKPFFILDLTDFQEYARRLPSSISDEPNEMWLALDEDADRSQVILQIAEAAPGLITVRDGEATAALAERNPLAGGGWDGLTIFSMAAIGIAVLLTLTVHSLVSIRTGRMDLAVARVLGFSSRQFLLSLAAERMIIAVLAIAAGAAMGYWPGLEILELVDLTPQGDAPVPPLLPSVKGWLMAGVLGGLLGAAILSVGFAVVAARRLNTAEVLRGGI</sequence>
<keyword evidence="1" id="KW-0472">Membrane</keyword>
<dbReference type="PANTHER" id="PTHR30572">
    <property type="entry name" value="MEMBRANE COMPONENT OF TRANSPORTER-RELATED"/>
    <property type="match status" value="1"/>
</dbReference>